<reference evidence="2 3" key="1">
    <citation type="submission" date="2013-09" db="EMBL/GenBank/DDBJ databases">
        <title>Corchorus capsularis genome sequencing.</title>
        <authorList>
            <person name="Alam M."/>
            <person name="Haque M.S."/>
            <person name="Islam M.S."/>
            <person name="Emdad E.M."/>
            <person name="Islam M.M."/>
            <person name="Ahmed B."/>
            <person name="Halim A."/>
            <person name="Hossen Q.M.M."/>
            <person name="Hossain M.Z."/>
            <person name="Ahmed R."/>
            <person name="Khan M.M."/>
            <person name="Islam R."/>
            <person name="Rashid M.M."/>
            <person name="Khan S.A."/>
            <person name="Rahman M.S."/>
            <person name="Alam M."/>
        </authorList>
    </citation>
    <scope>NUCLEOTIDE SEQUENCE [LARGE SCALE GENOMIC DNA]</scope>
    <source>
        <strain evidence="3">cv. CVL-1</strain>
        <tissue evidence="2">Whole seedling</tissue>
    </source>
</reference>
<dbReference type="EMBL" id="AWWV01005322">
    <property type="protein sequence ID" value="OMP05512.1"/>
    <property type="molecule type" value="Genomic_DNA"/>
</dbReference>
<protein>
    <submittedName>
        <fullName evidence="2">Uncharacterized protein</fullName>
    </submittedName>
</protein>
<gene>
    <name evidence="2" type="ORF">CCACVL1_01874</name>
</gene>
<dbReference type="Proteomes" id="UP000188268">
    <property type="component" value="Unassembled WGS sequence"/>
</dbReference>
<evidence type="ECO:0000313" key="2">
    <source>
        <dbReference type="EMBL" id="OMP05512.1"/>
    </source>
</evidence>
<dbReference type="Gramene" id="OMP05512">
    <property type="protein sequence ID" value="OMP05512"/>
    <property type="gene ID" value="CCACVL1_01874"/>
</dbReference>
<accession>A0A1R3KEI3</accession>
<feature type="region of interest" description="Disordered" evidence="1">
    <location>
        <begin position="1"/>
        <end position="30"/>
    </location>
</feature>
<sequence>MEEDRAVRGGGKKKKQHRRWRFHGVWTSSG</sequence>
<organism evidence="2 3">
    <name type="scientific">Corchorus capsularis</name>
    <name type="common">Jute</name>
    <dbReference type="NCBI Taxonomy" id="210143"/>
    <lineage>
        <taxon>Eukaryota</taxon>
        <taxon>Viridiplantae</taxon>
        <taxon>Streptophyta</taxon>
        <taxon>Embryophyta</taxon>
        <taxon>Tracheophyta</taxon>
        <taxon>Spermatophyta</taxon>
        <taxon>Magnoliopsida</taxon>
        <taxon>eudicotyledons</taxon>
        <taxon>Gunneridae</taxon>
        <taxon>Pentapetalae</taxon>
        <taxon>rosids</taxon>
        <taxon>malvids</taxon>
        <taxon>Malvales</taxon>
        <taxon>Malvaceae</taxon>
        <taxon>Grewioideae</taxon>
        <taxon>Apeibeae</taxon>
        <taxon>Corchorus</taxon>
    </lineage>
</organism>
<evidence type="ECO:0000256" key="1">
    <source>
        <dbReference type="SAM" id="MobiDB-lite"/>
    </source>
</evidence>
<dbReference type="AlphaFoldDB" id="A0A1R3KEI3"/>
<proteinExistence type="predicted"/>
<name>A0A1R3KEI3_COCAP</name>
<keyword evidence="3" id="KW-1185">Reference proteome</keyword>
<evidence type="ECO:0000313" key="3">
    <source>
        <dbReference type="Proteomes" id="UP000188268"/>
    </source>
</evidence>
<feature type="compositionally biased region" description="Basic residues" evidence="1">
    <location>
        <begin position="10"/>
        <end position="22"/>
    </location>
</feature>
<comment type="caution">
    <text evidence="2">The sequence shown here is derived from an EMBL/GenBank/DDBJ whole genome shotgun (WGS) entry which is preliminary data.</text>
</comment>